<feature type="binding site" evidence="8">
    <location>
        <position position="140"/>
    </location>
    <ligand>
        <name>substrate</name>
    </ligand>
</feature>
<keyword evidence="11" id="KW-0012">Acyltransferase</keyword>
<feature type="binding site" evidence="8">
    <location>
        <position position="366"/>
    </location>
    <ligand>
        <name>substrate</name>
    </ligand>
</feature>
<keyword evidence="4 8" id="KW-0808">Transferase</keyword>
<dbReference type="InterPro" id="IPR004839">
    <property type="entry name" value="Aminotransferase_I/II_large"/>
</dbReference>
<comment type="similarity">
    <text evidence="8">Belongs to the class-II pyridoxal-phosphate-dependent aminotransferase family. BioF subfamily.</text>
</comment>
<feature type="domain" description="Aminotransferase class I/classII large" evidence="10">
    <location>
        <begin position="44"/>
        <end position="394"/>
    </location>
</feature>
<comment type="pathway">
    <text evidence="2 8">Cofactor biosynthesis; biotin biosynthesis.</text>
</comment>
<evidence type="ECO:0000259" key="10">
    <source>
        <dbReference type="Pfam" id="PF00155"/>
    </source>
</evidence>
<feature type="binding site" evidence="8">
    <location>
        <position position="20"/>
    </location>
    <ligand>
        <name>substrate</name>
    </ligand>
</feature>
<accession>A0A848FFP1</accession>
<dbReference type="InterPro" id="IPR015424">
    <property type="entry name" value="PyrdxlP-dep_Trfase"/>
</dbReference>
<protein>
    <recommendedName>
        <fullName evidence="8">8-amino-7-oxononanoate synthase</fullName>
        <shortName evidence="8">AONS</shortName>
        <ecNumber evidence="8">2.3.1.47</ecNumber>
    </recommendedName>
    <alternativeName>
        <fullName evidence="8">7-keto-8-amino-pelargonic acid synthase</fullName>
        <shortName evidence="8">7-KAP synthase</shortName>
        <shortName evidence="8">KAPA synthase</shortName>
    </alternativeName>
    <alternativeName>
        <fullName evidence="8">8-amino-7-ketopelargonate synthase</fullName>
    </alternativeName>
</protein>
<dbReference type="GO" id="GO:0009102">
    <property type="term" value="P:biotin biosynthetic process"/>
    <property type="evidence" value="ECO:0007669"/>
    <property type="project" value="UniProtKB-UniRule"/>
</dbReference>
<dbReference type="Gene3D" id="3.40.640.10">
    <property type="entry name" value="Type I PLP-dependent aspartate aminotransferase-like (Major domain)"/>
    <property type="match status" value="1"/>
</dbReference>
<evidence type="ECO:0000256" key="5">
    <source>
        <dbReference type="ARBA" id="ARBA00022756"/>
    </source>
</evidence>
<dbReference type="InterPro" id="IPR022834">
    <property type="entry name" value="AONS_Proteobacteria"/>
</dbReference>
<dbReference type="GO" id="GO:0008710">
    <property type="term" value="F:8-amino-7-oxononanoate synthase activity"/>
    <property type="evidence" value="ECO:0007669"/>
    <property type="project" value="UniProtKB-UniRule"/>
</dbReference>
<dbReference type="InterPro" id="IPR050087">
    <property type="entry name" value="AON_synthase_class-II"/>
</dbReference>
<keyword evidence="12" id="KW-1185">Reference proteome</keyword>
<gene>
    <name evidence="8 11" type="primary">bioF</name>
    <name evidence="11" type="ORF">HHL10_29175</name>
</gene>
<comment type="caution">
    <text evidence="11">The sequence shown here is derived from an EMBL/GenBank/DDBJ whole genome shotgun (WGS) entry which is preliminary data.</text>
</comment>
<proteinExistence type="inferred from homology"/>
<evidence type="ECO:0000256" key="1">
    <source>
        <dbReference type="ARBA" id="ARBA00001933"/>
    </source>
</evidence>
<dbReference type="InterPro" id="IPR015422">
    <property type="entry name" value="PyrdxlP-dep_Trfase_small"/>
</dbReference>
<feature type="binding site" evidence="8">
    <location>
        <position position="186"/>
    </location>
    <ligand>
        <name>pyridoxal 5'-phosphate</name>
        <dbReference type="ChEBI" id="CHEBI:597326"/>
    </ligand>
</feature>
<evidence type="ECO:0000256" key="4">
    <source>
        <dbReference type="ARBA" id="ARBA00022679"/>
    </source>
</evidence>
<dbReference type="SUPFAM" id="SSF53383">
    <property type="entry name" value="PLP-dependent transferases"/>
    <property type="match status" value="1"/>
</dbReference>
<dbReference type="Proteomes" id="UP000574067">
    <property type="component" value="Unassembled WGS sequence"/>
</dbReference>
<dbReference type="InterPro" id="IPR015421">
    <property type="entry name" value="PyrdxlP-dep_Trfase_major"/>
</dbReference>
<dbReference type="GO" id="GO:0030170">
    <property type="term" value="F:pyridoxal phosphate binding"/>
    <property type="evidence" value="ECO:0007669"/>
    <property type="project" value="UniProtKB-UniRule"/>
</dbReference>
<name>A0A848FFP1_9BURK</name>
<comment type="cofactor">
    <cofactor evidence="1 8 9">
        <name>pyridoxal 5'-phosphate</name>
        <dbReference type="ChEBI" id="CHEBI:597326"/>
    </cofactor>
</comment>
<dbReference type="RefSeq" id="WP_169163942.1">
    <property type="nucleotide sequence ID" value="NZ_JABBFW010000052.1"/>
</dbReference>
<evidence type="ECO:0000313" key="12">
    <source>
        <dbReference type="Proteomes" id="UP000574067"/>
    </source>
</evidence>
<dbReference type="EMBL" id="JABBFW010000052">
    <property type="protein sequence ID" value="NML19047.1"/>
    <property type="molecule type" value="Genomic_DNA"/>
</dbReference>
<keyword evidence="5 8" id="KW-0093">Biotin biosynthesis</keyword>
<dbReference type="PANTHER" id="PTHR13693">
    <property type="entry name" value="CLASS II AMINOTRANSFERASE/8-AMINO-7-OXONONANOATE SYNTHASE"/>
    <property type="match status" value="1"/>
</dbReference>
<dbReference type="UniPathway" id="UPA00078"/>
<feature type="modified residue" description="N6-(pyridoxal phosphate)lysine" evidence="8 9">
    <location>
        <position position="245"/>
    </location>
</feature>
<sequence length="402" mass="42650">MLIEHINRRLLELDAAALRRRLRTAESPCAPLQSFEGELGGAPLLAFCSNDYLGLAAHPALAEAMAEGARRWGTGSGASHLVSGHMRPHAQVEALVERWFAPHIPNARALLMGSGYEANLALMTALGDGSATLFCDKLNHASLIDGARLADAEVKRYAHGALDVLERQLAACATPVKLIVTDAVFSMDGDIADLPALLKLAEAHDAWLILDDAHGLGVLGASGHGSLEHFKLRSERLISMGTLGKAAGVSGAFVAAHPAVIEWLVQRARSFIYTTAMSPAVAHTVLASLALIESAEGRERRAHLQGLIGQLRTGLQALVDQKPGWTLGESCTGIQPLIVGDNETALKLSAALRQRGIYVPAMRPPTVPVGTARLRITLSAAHTAGQVQRLLDALAQALEETR</sequence>
<evidence type="ECO:0000256" key="3">
    <source>
        <dbReference type="ARBA" id="ARBA00011738"/>
    </source>
</evidence>
<evidence type="ECO:0000256" key="8">
    <source>
        <dbReference type="HAMAP-Rule" id="MF_01693"/>
    </source>
</evidence>
<evidence type="ECO:0000256" key="2">
    <source>
        <dbReference type="ARBA" id="ARBA00004746"/>
    </source>
</evidence>
<evidence type="ECO:0000256" key="6">
    <source>
        <dbReference type="ARBA" id="ARBA00022898"/>
    </source>
</evidence>
<dbReference type="HAMAP" id="MF_01693">
    <property type="entry name" value="BioF_aminotrans_2"/>
    <property type="match status" value="1"/>
</dbReference>
<organism evidence="11 12">
    <name type="scientific">Azohydromonas caseinilytica</name>
    <dbReference type="NCBI Taxonomy" id="2728836"/>
    <lineage>
        <taxon>Bacteria</taxon>
        <taxon>Pseudomonadati</taxon>
        <taxon>Pseudomonadota</taxon>
        <taxon>Betaproteobacteria</taxon>
        <taxon>Burkholderiales</taxon>
        <taxon>Sphaerotilaceae</taxon>
        <taxon>Azohydromonas</taxon>
    </lineage>
</organism>
<evidence type="ECO:0000313" key="11">
    <source>
        <dbReference type="EMBL" id="NML19047.1"/>
    </source>
</evidence>
<evidence type="ECO:0000256" key="7">
    <source>
        <dbReference type="ARBA" id="ARBA00047715"/>
    </source>
</evidence>
<dbReference type="InterPro" id="IPR004723">
    <property type="entry name" value="AONS_Archaea/Proteobacteria"/>
</dbReference>
<dbReference type="CDD" id="cd06454">
    <property type="entry name" value="KBL_like"/>
    <property type="match status" value="1"/>
</dbReference>
<feature type="binding site" evidence="8">
    <location>
        <begin position="115"/>
        <end position="116"/>
    </location>
    <ligand>
        <name>pyridoxal 5'-phosphate</name>
        <dbReference type="ChEBI" id="CHEBI:597326"/>
    </ligand>
</feature>
<dbReference type="PANTHER" id="PTHR13693:SF100">
    <property type="entry name" value="8-AMINO-7-OXONONANOATE SYNTHASE"/>
    <property type="match status" value="1"/>
</dbReference>
<dbReference type="NCBIfam" id="TIGR00858">
    <property type="entry name" value="bioF"/>
    <property type="match status" value="1"/>
</dbReference>
<dbReference type="AlphaFoldDB" id="A0A848FFP1"/>
<feature type="binding site" evidence="8">
    <location>
        <position position="214"/>
    </location>
    <ligand>
        <name>pyridoxal 5'-phosphate</name>
        <dbReference type="ChEBI" id="CHEBI:597326"/>
    </ligand>
</feature>
<dbReference type="Gene3D" id="3.90.1150.10">
    <property type="entry name" value="Aspartate Aminotransferase, domain 1"/>
    <property type="match status" value="1"/>
</dbReference>
<comment type="subunit">
    <text evidence="3 8">Homodimer.</text>
</comment>
<dbReference type="Pfam" id="PF00155">
    <property type="entry name" value="Aminotran_1_2"/>
    <property type="match status" value="1"/>
</dbReference>
<reference evidence="11 12" key="1">
    <citation type="submission" date="2020-04" db="EMBL/GenBank/DDBJ databases">
        <title>Azohydromonas sp. isolated from soil.</title>
        <authorList>
            <person name="Dahal R.H."/>
        </authorList>
    </citation>
    <scope>NUCLEOTIDE SEQUENCE [LARGE SCALE GENOMIC DNA]</scope>
    <source>
        <strain evidence="11 12">G-1-1-14</strain>
    </source>
</reference>
<feature type="binding site" evidence="8">
    <location>
        <position position="242"/>
    </location>
    <ligand>
        <name>pyridoxal 5'-phosphate</name>
        <dbReference type="ChEBI" id="CHEBI:597326"/>
    </ligand>
</feature>
<comment type="function">
    <text evidence="8">Catalyzes the decarboxylative condensation of pimeloyl-[acyl-carrier protein] and L-alanine to produce 8-amino-7-oxononanoate (AON), [acyl-carrier protein], and carbon dioxide.</text>
</comment>
<comment type="catalytic activity">
    <reaction evidence="7 8">
        <text>6-carboxyhexanoyl-[ACP] + L-alanine + H(+) = (8S)-8-amino-7-oxononanoate + holo-[ACP] + CO2</text>
        <dbReference type="Rhea" id="RHEA:42288"/>
        <dbReference type="Rhea" id="RHEA-COMP:9685"/>
        <dbReference type="Rhea" id="RHEA-COMP:9955"/>
        <dbReference type="ChEBI" id="CHEBI:15378"/>
        <dbReference type="ChEBI" id="CHEBI:16526"/>
        <dbReference type="ChEBI" id="CHEBI:57972"/>
        <dbReference type="ChEBI" id="CHEBI:64479"/>
        <dbReference type="ChEBI" id="CHEBI:78846"/>
        <dbReference type="ChEBI" id="CHEBI:149468"/>
        <dbReference type="EC" id="2.3.1.47"/>
    </reaction>
</comment>
<keyword evidence="6 8" id="KW-0663">Pyridoxal phosphate</keyword>
<evidence type="ECO:0000256" key="9">
    <source>
        <dbReference type="PIRSR" id="PIRSR604723-51"/>
    </source>
</evidence>
<dbReference type="EC" id="2.3.1.47" evidence="8"/>